<reference evidence="3" key="1">
    <citation type="submission" date="2014-09" db="EMBL/GenBank/DDBJ databases">
        <authorList>
            <person name="Gomez-Valero L."/>
        </authorList>
    </citation>
    <scope>NUCLEOTIDE SEQUENCE [LARGE SCALE GENOMIC DNA]</scope>
    <source>
        <strain evidence="3">ATCC700992</strain>
    </source>
</reference>
<feature type="region of interest" description="Disordered" evidence="1">
    <location>
        <begin position="1"/>
        <end position="69"/>
    </location>
</feature>
<feature type="compositionally biased region" description="Basic and acidic residues" evidence="1">
    <location>
        <begin position="103"/>
        <end position="123"/>
    </location>
</feature>
<evidence type="ECO:0000313" key="2">
    <source>
        <dbReference type="EMBL" id="CEG58440.1"/>
    </source>
</evidence>
<evidence type="ECO:0000256" key="1">
    <source>
        <dbReference type="SAM" id="MobiDB-lite"/>
    </source>
</evidence>
<sequence length="335" mass="37118">MRKDKHQALSSPHPTEKPKTSTALTLQELNKETTGTETATAEKPKTSTALTLQELNKETEKKETAAETARTRCRVCFKEIAPVRRCSGHGGGGGGGGGSGSADKSEEKAALSEEKSLTHEAHHTIDAEMEFIIGEGEEEYSAQELDSLSKTEEQKFNPEVIAELVATGLLVINNDRKSRTLTLSLQCDPNSLSKEQRNELKKFMNAILKEFNEFKEQNHLSDDCVNIIQDEKGNIRSLSINLPKLDLYDAFIQRLANNLVPTPRPELQAQNDNSKTKNFAPSPLSMEPKPSNKDKPVTKNEVAQGVDVLSKQAEEEEEQKLFSLSPFSTQLTPWK</sequence>
<name>A0A098GAC9_9GAMM</name>
<gene>
    <name evidence="2" type="ORF">LFA_3097</name>
</gene>
<feature type="compositionally biased region" description="Gly residues" evidence="1">
    <location>
        <begin position="88"/>
        <end position="100"/>
    </location>
</feature>
<dbReference type="KEGG" id="lfa:LFA_3097"/>
<accession>A0A098GAC9</accession>
<protein>
    <submittedName>
        <fullName evidence="2">Uncharacterized protein</fullName>
    </submittedName>
</protein>
<dbReference type="OrthoDB" id="5653938at2"/>
<keyword evidence="3" id="KW-1185">Reference proteome</keyword>
<feature type="compositionally biased region" description="Basic and acidic residues" evidence="1">
    <location>
        <begin position="55"/>
        <end position="65"/>
    </location>
</feature>
<evidence type="ECO:0000313" key="3">
    <source>
        <dbReference type="Proteomes" id="UP000032430"/>
    </source>
</evidence>
<organism evidence="2 3">
    <name type="scientific">Legionella fallonii LLAP-10</name>
    <dbReference type="NCBI Taxonomy" id="1212491"/>
    <lineage>
        <taxon>Bacteria</taxon>
        <taxon>Pseudomonadati</taxon>
        <taxon>Pseudomonadota</taxon>
        <taxon>Gammaproteobacteria</taxon>
        <taxon>Legionellales</taxon>
        <taxon>Legionellaceae</taxon>
        <taxon>Legionella</taxon>
    </lineage>
</organism>
<feature type="region of interest" description="Disordered" evidence="1">
    <location>
        <begin position="86"/>
        <end position="123"/>
    </location>
</feature>
<dbReference type="Proteomes" id="UP000032430">
    <property type="component" value="Chromosome I"/>
</dbReference>
<proteinExistence type="predicted"/>
<dbReference type="EMBL" id="LN614827">
    <property type="protein sequence ID" value="CEG58440.1"/>
    <property type="molecule type" value="Genomic_DNA"/>
</dbReference>
<dbReference type="RefSeq" id="WP_045096752.1">
    <property type="nucleotide sequence ID" value="NZ_LN614827.1"/>
</dbReference>
<dbReference type="HOGENOM" id="CLU_949269_0_0_6"/>
<dbReference type="AlphaFoldDB" id="A0A098GAC9"/>
<feature type="compositionally biased region" description="Polar residues" evidence="1">
    <location>
        <begin position="268"/>
        <end position="279"/>
    </location>
</feature>
<feature type="region of interest" description="Disordered" evidence="1">
    <location>
        <begin position="262"/>
        <end position="321"/>
    </location>
</feature>